<accession>A0ABD2UVX9</accession>
<reference evidence="2 3" key="1">
    <citation type="submission" date="2024-05" db="EMBL/GenBank/DDBJ databases">
        <title>De novo assembly of an allotetraploid wild potato.</title>
        <authorList>
            <person name="Hosaka A.J."/>
        </authorList>
    </citation>
    <scope>NUCLEOTIDE SEQUENCE [LARGE SCALE GENOMIC DNA]</scope>
    <source>
        <tissue evidence="2">Young leaves</tissue>
    </source>
</reference>
<dbReference type="EMBL" id="JBJKTR010000003">
    <property type="protein sequence ID" value="KAL3372565.1"/>
    <property type="molecule type" value="Genomic_DNA"/>
</dbReference>
<dbReference type="AlphaFoldDB" id="A0ABD2UVX9"/>
<dbReference type="PANTHER" id="PTHR48258">
    <property type="entry name" value="DUF4218 DOMAIN-CONTAINING PROTEIN-RELATED"/>
    <property type="match status" value="1"/>
</dbReference>
<protein>
    <recommendedName>
        <fullName evidence="1">DUF4216 domain-containing protein</fullName>
    </recommendedName>
</protein>
<proteinExistence type="predicted"/>
<dbReference type="InterPro" id="IPR025312">
    <property type="entry name" value="DUF4216"/>
</dbReference>
<evidence type="ECO:0000313" key="3">
    <source>
        <dbReference type="Proteomes" id="UP001627284"/>
    </source>
</evidence>
<evidence type="ECO:0000259" key="1">
    <source>
        <dbReference type="Pfam" id="PF13952"/>
    </source>
</evidence>
<dbReference type="Pfam" id="PF13952">
    <property type="entry name" value="DUF4216"/>
    <property type="match status" value="1"/>
</dbReference>
<organism evidence="2 3">
    <name type="scientific">Solanum stoloniferum</name>
    <dbReference type="NCBI Taxonomy" id="62892"/>
    <lineage>
        <taxon>Eukaryota</taxon>
        <taxon>Viridiplantae</taxon>
        <taxon>Streptophyta</taxon>
        <taxon>Embryophyta</taxon>
        <taxon>Tracheophyta</taxon>
        <taxon>Spermatophyta</taxon>
        <taxon>Magnoliopsida</taxon>
        <taxon>eudicotyledons</taxon>
        <taxon>Gunneridae</taxon>
        <taxon>Pentapetalae</taxon>
        <taxon>asterids</taxon>
        <taxon>lamiids</taxon>
        <taxon>Solanales</taxon>
        <taxon>Solanaceae</taxon>
        <taxon>Solanoideae</taxon>
        <taxon>Solaneae</taxon>
        <taxon>Solanum</taxon>
    </lineage>
</organism>
<sequence length="229" mass="26547">MNPDSIDTMSTDLKFLARGPSVNARRYTAYNINGSKFRTLAREEGLKTQNSRVFLTSKTSCVASSSDGNLRQAEIPYYGKLEDIIEINYNGRFKVVLFKYKWADTTRYRGYQKDRWNFNCVNFDKLIHTGEREEHEPYIEASQAHLVFYVDDIVNKGWSVAVHLKPRDMYDMGEVIEEEVYENEPYQEQELEQFYADGDDYVQLATDHIIDDIVDPNVATDLATNAMSE</sequence>
<dbReference type="Proteomes" id="UP001627284">
    <property type="component" value="Unassembled WGS sequence"/>
</dbReference>
<name>A0ABD2UVX9_9SOLN</name>
<gene>
    <name evidence="2" type="ORF">AABB24_004888</name>
</gene>
<feature type="domain" description="DUF4216" evidence="1">
    <location>
        <begin position="85"/>
        <end position="160"/>
    </location>
</feature>
<evidence type="ECO:0000313" key="2">
    <source>
        <dbReference type="EMBL" id="KAL3372565.1"/>
    </source>
</evidence>
<dbReference type="PANTHER" id="PTHR48258:SF12">
    <property type="entry name" value="TRANSPOSON PROTEIN, CACTA, EN_SPM SUB-CLASS"/>
    <property type="match status" value="1"/>
</dbReference>
<keyword evidence="3" id="KW-1185">Reference proteome</keyword>
<comment type="caution">
    <text evidence="2">The sequence shown here is derived from an EMBL/GenBank/DDBJ whole genome shotgun (WGS) entry which is preliminary data.</text>
</comment>